<gene>
    <name evidence="4" type="ORF">GCM10011509_04900</name>
</gene>
<accession>A0ABQ2F551</accession>
<comment type="caution">
    <text evidence="4">The sequence shown here is derived from an EMBL/GenBank/DDBJ whole genome shotgun (WGS) entry which is preliminary data.</text>
</comment>
<evidence type="ECO:0000259" key="3">
    <source>
        <dbReference type="PROSITE" id="PS51186"/>
    </source>
</evidence>
<organism evidence="4 5">
    <name type="scientific">Ornithinimicrobium pekingense</name>
    <dbReference type="NCBI Taxonomy" id="384677"/>
    <lineage>
        <taxon>Bacteria</taxon>
        <taxon>Bacillati</taxon>
        <taxon>Actinomycetota</taxon>
        <taxon>Actinomycetes</taxon>
        <taxon>Micrococcales</taxon>
        <taxon>Ornithinimicrobiaceae</taxon>
        <taxon>Ornithinimicrobium</taxon>
    </lineage>
</organism>
<protein>
    <recommendedName>
        <fullName evidence="3">N-acetyltransferase domain-containing protein</fullName>
    </recommendedName>
</protein>
<dbReference type="CDD" id="cd04301">
    <property type="entry name" value="NAT_SF"/>
    <property type="match status" value="1"/>
</dbReference>
<evidence type="ECO:0000256" key="2">
    <source>
        <dbReference type="ARBA" id="ARBA00023315"/>
    </source>
</evidence>
<dbReference type="Gene3D" id="3.40.630.30">
    <property type="match status" value="1"/>
</dbReference>
<dbReference type="InterPro" id="IPR016181">
    <property type="entry name" value="Acyl_CoA_acyltransferase"/>
</dbReference>
<proteinExistence type="predicted"/>
<dbReference type="Proteomes" id="UP000662111">
    <property type="component" value="Unassembled WGS sequence"/>
</dbReference>
<dbReference type="InterPro" id="IPR050680">
    <property type="entry name" value="YpeA/RimI_acetyltransf"/>
</dbReference>
<dbReference type="Pfam" id="PF13508">
    <property type="entry name" value="Acetyltransf_7"/>
    <property type="match status" value="1"/>
</dbReference>
<evidence type="ECO:0000313" key="5">
    <source>
        <dbReference type="Proteomes" id="UP000662111"/>
    </source>
</evidence>
<keyword evidence="5" id="KW-1185">Reference proteome</keyword>
<feature type="domain" description="N-acetyltransferase" evidence="3">
    <location>
        <begin position="17"/>
        <end position="182"/>
    </location>
</feature>
<dbReference type="PANTHER" id="PTHR43420">
    <property type="entry name" value="ACETYLTRANSFERASE"/>
    <property type="match status" value="1"/>
</dbReference>
<name>A0ABQ2F551_9MICO</name>
<evidence type="ECO:0000256" key="1">
    <source>
        <dbReference type="ARBA" id="ARBA00022679"/>
    </source>
</evidence>
<keyword evidence="2" id="KW-0012">Acyltransferase</keyword>
<dbReference type="RefSeq" id="WP_022922838.1">
    <property type="nucleotide sequence ID" value="NZ_BMLB01000001.1"/>
</dbReference>
<dbReference type="InterPro" id="IPR000182">
    <property type="entry name" value="GNAT_dom"/>
</dbReference>
<dbReference type="EMBL" id="BMLB01000001">
    <property type="protein sequence ID" value="GGK59644.1"/>
    <property type="molecule type" value="Genomic_DNA"/>
</dbReference>
<evidence type="ECO:0000313" key="4">
    <source>
        <dbReference type="EMBL" id="GGK59644.1"/>
    </source>
</evidence>
<keyword evidence="1" id="KW-0808">Transferase</keyword>
<reference evidence="5" key="1">
    <citation type="journal article" date="2019" name="Int. J. Syst. Evol. Microbiol.">
        <title>The Global Catalogue of Microorganisms (GCM) 10K type strain sequencing project: providing services to taxonomists for standard genome sequencing and annotation.</title>
        <authorList>
            <consortium name="The Broad Institute Genomics Platform"/>
            <consortium name="The Broad Institute Genome Sequencing Center for Infectious Disease"/>
            <person name="Wu L."/>
            <person name="Ma J."/>
        </authorList>
    </citation>
    <scope>NUCLEOTIDE SEQUENCE [LARGE SCALE GENOMIC DNA]</scope>
    <source>
        <strain evidence="5">CGMCC 1.5362</strain>
    </source>
</reference>
<sequence length="182" mass="20006">MSTQGQGHEAPAGATAYLVREPRPEDVEGFAALHVRIWAETYRGIMDDEVVDGLSVDDFRPRWYAVTRAYAEGTVPDDGRAIRVALLEDEPVGFLMIGPGMDEDAPAPRQVWSLNVAPEHQGTGIAQRLLDETLGQGPAYLWVALGNGRAVRFYERNGFVLDGTRSVQQDDGVVEVRMVRPA</sequence>
<dbReference type="SUPFAM" id="SSF55729">
    <property type="entry name" value="Acyl-CoA N-acyltransferases (Nat)"/>
    <property type="match status" value="1"/>
</dbReference>
<dbReference type="PROSITE" id="PS51186">
    <property type="entry name" value="GNAT"/>
    <property type="match status" value="1"/>
</dbReference>